<dbReference type="ChiTaRS" id="PCOLCE2">
    <property type="organism name" value="human"/>
</dbReference>
<proteinExistence type="predicted"/>
<dbReference type="AlphaFoldDB" id="L8E804"/>
<name>L8E804_HUMAN</name>
<dbReference type="OrthoDB" id="6116165at2759"/>
<evidence type="ECO:0000313" key="1">
    <source>
        <dbReference type="EMBL" id="CCQ43420.1"/>
    </source>
</evidence>
<accession>L8E804</accession>
<dbReference type="EMBL" id="HF583923">
    <property type="protein sequence ID" value="CCQ43420.1"/>
    <property type="molecule type" value="Genomic_DNA"/>
</dbReference>
<reference evidence="1" key="1">
    <citation type="journal article" date="2013" name="PLoS ONE">
        <title>Direct detection of alternative open reading frames translation products in human significantly expands the proteome.</title>
        <authorList>
            <person name="Vanderperre B."/>
            <person name="Lucier J.-F."/>
            <person name="Motard J."/>
            <person name="Tremblay G."/>
            <person name="Vanderperre S."/>
            <person name="Wisztorski M."/>
            <person name="Salzet M."/>
            <person name="Boisvert F.-M."/>
            <person name="Roucou X."/>
        </authorList>
    </citation>
    <scope>NUCLEOTIDE SEQUENCE</scope>
</reference>
<organism evidence="1">
    <name type="scientific">Homo sapiens</name>
    <name type="common">Human</name>
    <dbReference type="NCBI Taxonomy" id="9606"/>
    <lineage>
        <taxon>Eukaryota</taxon>
        <taxon>Metazoa</taxon>
        <taxon>Chordata</taxon>
        <taxon>Craniata</taxon>
        <taxon>Vertebrata</taxon>
        <taxon>Euteleostomi</taxon>
        <taxon>Mammalia</taxon>
        <taxon>Eutheria</taxon>
        <taxon>Euarchontoglires</taxon>
        <taxon>Primates</taxon>
        <taxon>Haplorrhini</taxon>
        <taxon>Catarrhini</taxon>
        <taxon>Hominidae</taxon>
        <taxon>Homo</taxon>
    </lineage>
</organism>
<sequence>MWSEITTADMIMWLCLMAGKSTMLEELESIVVIVHLRQLCLREMNFLFSFYQT</sequence>
<protein>
    <submittedName>
        <fullName evidence="1">Alternative protein PCOLCE2</fullName>
    </submittedName>
</protein>
<gene>
    <name evidence="1" type="primary">PCOLCE2</name>
</gene>